<keyword evidence="9 12" id="KW-0472">Membrane</keyword>
<evidence type="ECO:0000256" key="12">
    <source>
        <dbReference type="SAM" id="Phobius"/>
    </source>
</evidence>
<evidence type="ECO:0000256" key="3">
    <source>
        <dbReference type="ARBA" id="ARBA00006683"/>
    </source>
</evidence>
<dbReference type="PANTHER" id="PTHR32309">
    <property type="entry name" value="TYROSINE-PROTEIN KINASE"/>
    <property type="match status" value="1"/>
</dbReference>
<keyword evidence="6 12" id="KW-0812">Transmembrane</keyword>
<gene>
    <name evidence="15" type="ORF">LM010_10915</name>
</gene>
<comment type="similarity">
    <text evidence="3">Belongs to the CpsC/CapA family.</text>
</comment>
<evidence type="ECO:0000256" key="5">
    <source>
        <dbReference type="ARBA" id="ARBA00022475"/>
    </source>
</evidence>
<evidence type="ECO:0000256" key="11">
    <source>
        <dbReference type="ARBA" id="ARBA00045736"/>
    </source>
</evidence>
<comment type="function">
    <text evidence="11">Required for CpsD phosphorylation. Involved in the regulation of capsular polysaccharide biosynthesis. May be part of a complex that directs the coordinated polymerization and export to the cell surface of the capsular polysaccharide.</text>
</comment>
<keyword evidence="5" id="KW-1003">Cell membrane</keyword>
<evidence type="ECO:0000256" key="10">
    <source>
        <dbReference type="ARBA" id="ARBA00023169"/>
    </source>
</evidence>
<evidence type="ECO:0000256" key="9">
    <source>
        <dbReference type="ARBA" id="ARBA00023136"/>
    </source>
</evidence>
<dbReference type="InterPro" id="IPR032807">
    <property type="entry name" value="GNVR"/>
</dbReference>
<keyword evidence="7" id="KW-0972">Capsule biogenesis/degradation</keyword>
<organism evidence="15 16">
    <name type="scientific">Lacticaseibacillus manihotivorans</name>
    <dbReference type="NCBI Taxonomy" id="88233"/>
    <lineage>
        <taxon>Bacteria</taxon>
        <taxon>Bacillati</taxon>
        <taxon>Bacillota</taxon>
        <taxon>Bacilli</taxon>
        <taxon>Lactobacillales</taxon>
        <taxon>Lactobacillaceae</taxon>
        <taxon>Lacticaseibacillus</taxon>
    </lineage>
</organism>
<dbReference type="InterPro" id="IPR050445">
    <property type="entry name" value="Bact_polysacc_biosynth/exp"/>
</dbReference>
<evidence type="ECO:0000259" key="14">
    <source>
        <dbReference type="Pfam" id="PF13807"/>
    </source>
</evidence>
<accession>A0A5P8JSI4</accession>
<evidence type="ECO:0000259" key="13">
    <source>
        <dbReference type="Pfam" id="PF02706"/>
    </source>
</evidence>
<evidence type="ECO:0000256" key="7">
    <source>
        <dbReference type="ARBA" id="ARBA00022903"/>
    </source>
</evidence>
<keyword evidence="8 12" id="KW-1133">Transmembrane helix</keyword>
<comment type="subcellular location">
    <subcellularLocation>
        <location evidence="1">Cell membrane</location>
        <topology evidence="1">Multi-pass membrane protein</topology>
    </subcellularLocation>
</comment>
<feature type="domain" description="Tyrosine-protein kinase G-rich" evidence="14">
    <location>
        <begin position="145"/>
        <end position="200"/>
    </location>
</feature>
<name>A0A5P8JSI4_9LACO</name>
<evidence type="ECO:0000256" key="2">
    <source>
        <dbReference type="ARBA" id="ARBA00005132"/>
    </source>
</evidence>
<evidence type="ECO:0000256" key="8">
    <source>
        <dbReference type="ARBA" id="ARBA00022989"/>
    </source>
</evidence>
<evidence type="ECO:0000256" key="1">
    <source>
        <dbReference type="ARBA" id="ARBA00004651"/>
    </source>
</evidence>
<keyword evidence="10" id="KW-0270">Exopolysaccharide synthesis</keyword>
<sequence>MEDDVISLGQVFNTLRKHIIMIIIFAFGGLLVSAGVTYFVMTPKYDSSALILVNQKDNTNVATQYNAVQTDLQMINTYKDIITEPVILDQAAKDLHKSGRFSGTASDLKAALTISNNENSQVVNVTAEATSPYVARDIANAVTKVFQNKITKIMANAKNVSIISAAKLQTNAVSPRKAINLAVGLLAGLVLGILLAFVRELTDKTVKAPDFITDTLGLPLLGTVYNIDSRDLKFGQARSAHGKNARRTRNGGER</sequence>
<dbReference type="EMBL" id="CP045068">
    <property type="protein sequence ID" value="QFQ91902.1"/>
    <property type="molecule type" value="Genomic_DNA"/>
</dbReference>
<protein>
    <recommendedName>
        <fullName evidence="4">Capsular polysaccharide biosynthesis protein CpsC</fullName>
    </recommendedName>
</protein>
<dbReference type="AlphaFoldDB" id="A0A5P8JSI4"/>
<feature type="transmembrane region" description="Helical" evidence="12">
    <location>
        <begin position="178"/>
        <end position="198"/>
    </location>
</feature>
<feature type="domain" description="Polysaccharide chain length determinant N-terminal" evidence="13">
    <location>
        <begin position="6"/>
        <end position="95"/>
    </location>
</feature>
<dbReference type="InterPro" id="IPR003856">
    <property type="entry name" value="LPS_length_determ_N"/>
</dbReference>
<dbReference type="Pfam" id="PF02706">
    <property type="entry name" value="Wzz"/>
    <property type="match status" value="1"/>
</dbReference>
<dbReference type="GO" id="GO:0004713">
    <property type="term" value="F:protein tyrosine kinase activity"/>
    <property type="evidence" value="ECO:0007669"/>
    <property type="project" value="TreeGrafter"/>
</dbReference>
<evidence type="ECO:0000256" key="4">
    <source>
        <dbReference type="ARBA" id="ARBA00020739"/>
    </source>
</evidence>
<comment type="pathway">
    <text evidence="2">Capsule biogenesis; capsule polysaccharide biosynthesis.</text>
</comment>
<dbReference type="GO" id="GO:0000271">
    <property type="term" value="P:polysaccharide biosynthetic process"/>
    <property type="evidence" value="ECO:0007669"/>
    <property type="project" value="UniProtKB-KW"/>
</dbReference>
<dbReference type="RefSeq" id="WP_054715577.1">
    <property type="nucleotide sequence ID" value="NZ_CP045068.1"/>
</dbReference>
<dbReference type="GO" id="GO:0005886">
    <property type="term" value="C:plasma membrane"/>
    <property type="evidence" value="ECO:0007669"/>
    <property type="project" value="UniProtKB-SubCell"/>
</dbReference>
<evidence type="ECO:0000313" key="15">
    <source>
        <dbReference type="EMBL" id="QFQ91902.1"/>
    </source>
</evidence>
<proteinExistence type="inferred from homology"/>
<dbReference type="Pfam" id="PF13807">
    <property type="entry name" value="GNVR"/>
    <property type="match status" value="1"/>
</dbReference>
<evidence type="ECO:0000256" key="6">
    <source>
        <dbReference type="ARBA" id="ARBA00022692"/>
    </source>
</evidence>
<dbReference type="PANTHER" id="PTHR32309:SF13">
    <property type="entry name" value="FERRIC ENTEROBACTIN TRANSPORT PROTEIN FEPE"/>
    <property type="match status" value="1"/>
</dbReference>
<reference evidence="15 16" key="1">
    <citation type="submission" date="2019-10" db="EMBL/GenBank/DDBJ databases">
        <title>Genome sequencing of Lactobacillus manihotivorans.</title>
        <authorList>
            <person name="Kim K."/>
        </authorList>
    </citation>
    <scope>NUCLEOTIDE SEQUENCE [LARGE SCALE GENOMIC DNA]</scope>
    <source>
        <strain evidence="15 16">LM010</strain>
    </source>
</reference>
<dbReference type="Proteomes" id="UP000388452">
    <property type="component" value="Chromosome"/>
</dbReference>
<feature type="transmembrane region" description="Helical" evidence="12">
    <location>
        <begin position="20"/>
        <end position="41"/>
    </location>
</feature>
<evidence type="ECO:0000313" key="16">
    <source>
        <dbReference type="Proteomes" id="UP000388452"/>
    </source>
</evidence>